<dbReference type="EMBL" id="LNQE01001118">
    <property type="protein sequence ID" value="KUG20985.1"/>
    <property type="molecule type" value="Genomic_DNA"/>
</dbReference>
<dbReference type="AlphaFoldDB" id="A0A0W8FJF8"/>
<reference evidence="1" key="1">
    <citation type="journal article" date="2015" name="Proc. Natl. Acad. Sci. U.S.A.">
        <title>Networks of energetic and metabolic interactions define dynamics in microbial communities.</title>
        <authorList>
            <person name="Embree M."/>
            <person name="Liu J.K."/>
            <person name="Al-Bassam M.M."/>
            <person name="Zengler K."/>
        </authorList>
    </citation>
    <scope>NUCLEOTIDE SEQUENCE</scope>
</reference>
<organism evidence="1">
    <name type="scientific">hydrocarbon metagenome</name>
    <dbReference type="NCBI Taxonomy" id="938273"/>
    <lineage>
        <taxon>unclassified sequences</taxon>
        <taxon>metagenomes</taxon>
        <taxon>ecological metagenomes</taxon>
    </lineage>
</organism>
<evidence type="ECO:0000313" key="1">
    <source>
        <dbReference type="EMBL" id="KUG20985.1"/>
    </source>
</evidence>
<proteinExistence type="predicted"/>
<gene>
    <name evidence="1" type="ORF">ASZ90_009267</name>
</gene>
<accession>A0A0W8FJF8</accession>
<sequence>MNAGIEIACRIDLHRKPARASVPAHPRHIPGGASIPAIEADGRAHAAAASPRHIALRERLSRGL</sequence>
<comment type="caution">
    <text evidence="1">The sequence shown here is derived from an EMBL/GenBank/DDBJ whole genome shotgun (WGS) entry which is preliminary data.</text>
</comment>
<protein>
    <submittedName>
        <fullName evidence="1">Uncharacterized protein</fullName>
    </submittedName>
</protein>
<name>A0A0W8FJF8_9ZZZZ</name>